<evidence type="ECO:0000313" key="2">
    <source>
        <dbReference type="Proteomes" id="UP001590951"/>
    </source>
</evidence>
<proteinExistence type="predicted"/>
<organism evidence="1 2">
    <name type="scientific">Lepraria finkii</name>
    <dbReference type="NCBI Taxonomy" id="1340010"/>
    <lineage>
        <taxon>Eukaryota</taxon>
        <taxon>Fungi</taxon>
        <taxon>Dikarya</taxon>
        <taxon>Ascomycota</taxon>
        <taxon>Pezizomycotina</taxon>
        <taxon>Lecanoromycetes</taxon>
        <taxon>OSLEUM clade</taxon>
        <taxon>Lecanoromycetidae</taxon>
        <taxon>Lecanorales</taxon>
        <taxon>Lecanorineae</taxon>
        <taxon>Stereocaulaceae</taxon>
        <taxon>Lepraria</taxon>
    </lineage>
</organism>
<dbReference type="EMBL" id="JBHFEH010000010">
    <property type="protein sequence ID" value="KAL2055627.1"/>
    <property type="molecule type" value="Genomic_DNA"/>
</dbReference>
<reference evidence="1 2" key="1">
    <citation type="submission" date="2024-09" db="EMBL/GenBank/DDBJ databases">
        <title>Rethinking Asexuality: The Enigmatic Case of Functional Sexual Genes in Lepraria (Stereocaulaceae).</title>
        <authorList>
            <person name="Doellman M."/>
            <person name="Sun Y."/>
            <person name="Barcenas-Pena A."/>
            <person name="Lumbsch H.T."/>
            <person name="Grewe F."/>
        </authorList>
    </citation>
    <scope>NUCLEOTIDE SEQUENCE [LARGE SCALE GENOMIC DNA]</scope>
    <source>
        <strain evidence="1 2">Grewe 0041</strain>
    </source>
</reference>
<accession>A0ABR4BCR6</accession>
<evidence type="ECO:0000313" key="1">
    <source>
        <dbReference type="EMBL" id="KAL2055627.1"/>
    </source>
</evidence>
<dbReference type="Proteomes" id="UP001590951">
    <property type="component" value="Unassembled WGS sequence"/>
</dbReference>
<sequence length="159" mass="17750">MGGRPSNVGQVTSPMPIIPFLPGKLLQARTRIPAPQSVPHPMSKLYWSMNSYQQIILGFNLVDDLPVGPLVPPELQKLATTKVITAALREGYHMVLIRYPCKITQVNRRISTWGEAAPGCVTVAGKDYFTDDEHEEEFGIRDMVVVNKYRIDASAQSWL</sequence>
<protein>
    <submittedName>
        <fullName evidence="1">Uncharacterized protein</fullName>
    </submittedName>
</protein>
<name>A0ABR4BCR6_9LECA</name>
<keyword evidence="2" id="KW-1185">Reference proteome</keyword>
<comment type="caution">
    <text evidence="1">The sequence shown here is derived from an EMBL/GenBank/DDBJ whole genome shotgun (WGS) entry which is preliminary data.</text>
</comment>
<gene>
    <name evidence="1" type="ORF">ABVK25_003869</name>
</gene>